<dbReference type="Pfam" id="PF09536">
    <property type="entry name" value="DUF2378"/>
    <property type="match status" value="1"/>
</dbReference>
<dbReference type="NCBIfam" id="TIGR02265">
    <property type="entry name" value="Mxa_TIGR02265"/>
    <property type="match status" value="1"/>
</dbReference>
<comment type="caution">
    <text evidence="1">The sequence shown here is derived from an EMBL/GenBank/DDBJ whole genome shotgun (WGS) entry which is preliminary data.</text>
</comment>
<keyword evidence="2" id="KW-1185">Reference proteome</keyword>
<dbReference type="RefSeq" id="WP_044196502.1">
    <property type="nucleotide sequence ID" value="NZ_JMCB01000019.1"/>
</dbReference>
<dbReference type="Proteomes" id="UP000028725">
    <property type="component" value="Unassembled WGS sequence"/>
</dbReference>
<dbReference type="AlphaFoldDB" id="A0A085W5E0"/>
<dbReference type="OrthoDB" id="5523318at2"/>
<reference evidence="1 2" key="1">
    <citation type="submission" date="2014-04" db="EMBL/GenBank/DDBJ databases">
        <title>Genome assembly of Hyalangium minutum DSM 14724.</title>
        <authorList>
            <person name="Sharma G."/>
            <person name="Subramanian S."/>
        </authorList>
    </citation>
    <scope>NUCLEOTIDE SEQUENCE [LARGE SCALE GENOMIC DNA]</scope>
    <source>
        <strain evidence="1 2">DSM 14724</strain>
    </source>
</reference>
<dbReference type="EMBL" id="JMCB01000019">
    <property type="protein sequence ID" value="KFE62903.1"/>
    <property type="molecule type" value="Genomic_DNA"/>
</dbReference>
<accession>A0A085W5E0</accession>
<gene>
    <name evidence="1" type="ORF">DB31_2962</name>
</gene>
<dbReference type="STRING" id="394096.DB31_2962"/>
<sequence length="197" mass="21473">MDGRDTTELSLRLQRVLPVHTVRGLAFNSILSLVSERAGEESAARLSQELGLLRLVDFFSYPASDFTRLLFAATSVLAPSLGSEQEALRACGAACLHQFFYGSTVGRALAKIMGRKNPQRGFANTSIAYATMVNYGTHECEVLGERKLRIVFRGDVQPALFHEGTLAAALEVCGVQGTVQTTIHGLDHAEFLLEWGE</sequence>
<protein>
    <recommendedName>
        <fullName evidence="3">Myxococcales-restricted protein, TIGR02265 family</fullName>
    </recommendedName>
</protein>
<evidence type="ECO:0000313" key="1">
    <source>
        <dbReference type="EMBL" id="KFE62903.1"/>
    </source>
</evidence>
<proteinExistence type="predicted"/>
<organism evidence="1 2">
    <name type="scientific">Hyalangium minutum</name>
    <dbReference type="NCBI Taxonomy" id="394096"/>
    <lineage>
        <taxon>Bacteria</taxon>
        <taxon>Pseudomonadati</taxon>
        <taxon>Myxococcota</taxon>
        <taxon>Myxococcia</taxon>
        <taxon>Myxococcales</taxon>
        <taxon>Cystobacterineae</taxon>
        <taxon>Archangiaceae</taxon>
        <taxon>Hyalangium</taxon>
    </lineage>
</organism>
<name>A0A085W5E0_9BACT</name>
<evidence type="ECO:0008006" key="3">
    <source>
        <dbReference type="Google" id="ProtNLM"/>
    </source>
</evidence>
<dbReference type="InterPro" id="IPR011751">
    <property type="entry name" value="Mxa_paralog_2265"/>
</dbReference>
<evidence type="ECO:0000313" key="2">
    <source>
        <dbReference type="Proteomes" id="UP000028725"/>
    </source>
</evidence>